<keyword evidence="3" id="KW-1185">Reference proteome</keyword>
<dbReference type="Proteomes" id="UP001488838">
    <property type="component" value="Unassembled WGS sequence"/>
</dbReference>
<evidence type="ECO:0000259" key="1">
    <source>
        <dbReference type="PROSITE" id="PS50003"/>
    </source>
</evidence>
<protein>
    <recommendedName>
        <fullName evidence="1">PH domain-containing protein</fullName>
    </recommendedName>
</protein>
<feature type="domain" description="PH" evidence="1">
    <location>
        <begin position="1"/>
        <end position="55"/>
    </location>
</feature>
<sequence>MLVVLVPGIEDGVFSLETVSPTGLTQMMRGERNWLSADTKEERDLWMQKLNQVIVDIRLWQPDACYKPVGKP</sequence>
<comment type="caution">
    <text evidence="2">The sequence shown here is derived from an EMBL/GenBank/DDBJ whole genome shotgun (WGS) entry which is preliminary data.</text>
</comment>
<gene>
    <name evidence="2" type="ORF">U0070_008252</name>
</gene>
<name>A0AAW0I655_MYOGA</name>
<dbReference type="PROSITE" id="PS50003">
    <property type="entry name" value="PH_DOMAIN"/>
    <property type="match status" value="1"/>
</dbReference>
<dbReference type="Gene3D" id="2.30.29.30">
    <property type="entry name" value="Pleckstrin-homology domain (PH domain)/Phosphotyrosine-binding domain (PTB)"/>
    <property type="match status" value="1"/>
</dbReference>
<evidence type="ECO:0000313" key="2">
    <source>
        <dbReference type="EMBL" id="KAK7810065.1"/>
    </source>
</evidence>
<dbReference type="InterPro" id="IPR011993">
    <property type="entry name" value="PH-like_dom_sf"/>
</dbReference>
<organism evidence="2 3">
    <name type="scientific">Myodes glareolus</name>
    <name type="common">Bank vole</name>
    <name type="synonym">Clethrionomys glareolus</name>
    <dbReference type="NCBI Taxonomy" id="447135"/>
    <lineage>
        <taxon>Eukaryota</taxon>
        <taxon>Metazoa</taxon>
        <taxon>Chordata</taxon>
        <taxon>Craniata</taxon>
        <taxon>Vertebrata</taxon>
        <taxon>Euteleostomi</taxon>
        <taxon>Mammalia</taxon>
        <taxon>Eutheria</taxon>
        <taxon>Euarchontoglires</taxon>
        <taxon>Glires</taxon>
        <taxon>Rodentia</taxon>
        <taxon>Myomorpha</taxon>
        <taxon>Muroidea</taxon>
        <taxon>Cricetidae</taxon>
        <taxon>Arvicolinae</taxon>
        <taxon>Myodes</taxon>
    </lineage>
</organism>
<dbReference type="AlphaFoldDB" id="A0AAW0I655"/>
<accession>A0AAW0I655</accession>
<dbReference type="EMBL" id="JBBHLL010000205">
    <property type="protein sequence ID" value="KAK7810065.1"/>
    <property type="molecule type" value="Genomic_DNA"/>
</dbReference>
<dbReference type="InterPro" id="IPR001849">
    <property type="entry name" value="PH_domain"/>
</dbReference>
<reference evidence="2 3" key="1">
    <citation type="journal article" date="2023" name="bioRxiv">
        <title>Conserved and derived expression patterns and positive selection on dental genes reveal complex evolutionary context of ever-growing rodent molars.</title>
        <authorList>
            <person name="Calamari Z.T."/>
            <person name="Song A."/>
            <person name="Cohen E."/>
            <person name="Akter M."/>
            <person name="Roy R.D."/>
            <person name="Hallikas O."/>
            <person name="Christensen M.M."/>
            <person name="Li P."/>
            <person name="Marangoni P."/>
            <person name="Jernvall J."/>
            <person name="Klein O.D."/>
        </authorList>
    </citation>
    <scope>NUCLEOTIDE SEQUENCE [LARGE SCALE GENOMIC DNA]</scope>
    <source>
        <strain evidence="2">V071</strain>
    </source>
</reference>
<proteinExistence type="predicted"/>
<evidence type="ECO:0000313" key="3">
    <source>
        <dbReference type="Proteomes" id="UP001488838"/>
    </source>
</evidence>
<dbReference type="SUPFAM" id="SSF50729">
    <property type="entry name" value="PH domain-like"/>
    <property type="match status" value="1"/>
</dbReference>